<sequence length="908" mass="102755">MRIPGSTYRLQLHRDFTFDDAANIAEYLRALGVTHVYCSPYLQAAPGSMHGYDVVDHQKVNEELGGATGHARFCAKLGEVGLGQVLDIVPNHMALGKENRYWWDVLENGTSSRYTSFFDIDWQPQEERLRDKVLVPVLAEQYGRVLQAGGIQVVRRENKFMVECAGQTFPVAPTSLPLILTRAAEYAKSDTLSFLAASFGRLPAPEYVDRRTTLARHRDKIVLTTLLGRLCEEEPGVCGAIDRSLEDLNGNLDALDDFLNQQNYRLSYWKTADQQLGYRRFFDVNSLIGLRVEREHVFEETHALILDWLRKGILDGVRVDHPDGLRDPLEYLQRLRERAPEAWIVGEKILEHGEFLRESWPIEGTTGYDFLNTAAGVLVSSQGMDELSKVYEAFLGPDFEGQLKNFPLIAHEKKVSVTQEGLGSDVNRLTSMFVEICESNRNQRDYTRAEIRRAIREVAACFAIYRTYVVPARDEITDEDRAYIGHATEYAKQERQDIDGGLFDFLRDVLTMRVTGKQESEFLLRFQQFTGPVMAKGVEDTAFYCYNRLCALNEVGGDPGSDGVSVAEFHAYCEKMQATHPLTMTTLSTHDTKRSEDVRARMEVLAEIPTRFSAAIHRWTRMNNAFRTAKAGSTGMPDRNTEYLYYQTLIGAWPLTVERAQAYMLKASREAKQQTSWTANNKEFEDALNKFIAGTLRHPPFLRELDQFVDSLKDAGRVNSLAQTLLKYTAPGVPDMYQGTEIWDLSLVDPDNRRPVDYKLRAQLLQDLKNLHGDDVAAQVMARADEGLPKMWLIYHALQLRREKPEWFGAQAAYTPLSVEGSKSEHAIAYLRGHSLAVVVPRLTVKLGGAWRETSVILPKGTWVNRLTKSEIEGGRVTARSLLSSFPVALLVRKDDSGSIRSEEQNHA</sequence>
<dbReference type="Gene3D" id="3.20.20.80">
    <property type="entry name" value="Glycosidases"/>
    <property type="match status" value="3"/>
</dbReference>
<evidence type="ECO:0000259" key="1">
    <source>
        <dbReference type="SMART" id="SM00642"/>
    </source>
</evidence>
<evidence type="ECO:0000313" key="2">
    <source>
        <dbReference type="EMBL" id="XBH10828.1"/>
    </source>
</evidence>
<dbReference type="GO" id="GO:0005992">
    <property type="term" value="P:trehalose biosynthetic process"/>
    <property type="evidence" value="ECO:0007669"/>
    <property type="project" value="TreeGrafter"/>
</dbReference>
<dbReference type="SMART" id="SM00642">
    <property type="entry name" value="Aamy"/>
    <property type="match status" value="1"/>
</dbReference>
<organism evidence="2">
    <name type="scientific">Edaphobacter paludis</name>
    <dbReference type="NCBI Taxonomy" id="3035702"/>
    <lineage>
        <taxon>Bacteria</taxon>
        <taxon>Pseudomonadati</taxon>
        <taxon>Acidobacteriota</taxon>
        <taxon>Terriglobia</taxon>
        <taxon>Terriglobales</taxon>
        <taxon>Acidobacteriaceae</taxon>
        <taxon>Edaphobacter</taxon>
    </lineage>
</organism>
<dbReference type="CDD" id="cd11336">
    <property type="entry name" value="AmyAc_MTSase"/>
    <property type="match status" value="1"/>
</dbReference>
<dbReference type="AlphaFoldDB" id="A0AAU7D0Y6"/>
<dbReference type="KEGG" id="epl:P4G45_03620"/>
<evidence type="ECO:0000313" key="3">
    <source>
        <dbReference type="EMBL" id="XBH14256.1"/>
    </source>
</evidence>
<dbReference type="NCBIfam" id="TIGR02401">
    <property type="entry name" value="trehalose_TreY"/>
    <property type="match status" value="1"/>
</dbReference>
<dbReference type="GO" id="GO:0030980">
    <property type="term" value="P:alpha-glucan catabolic process"/>
    <property type="evidence" value="ECO:0007669"/>
    <property type="project" value="TreeGrafter"/>
</dbReference>
<dbReference type="InterPro" id="IPR012767">
    <property type="entry name" value="Trehalose_TreY"/>
</dbReference>
<dbReference type="Gene3D" id="1.10.10.470">
    <property type="entry name" value="Maltooligosyl trehalose synthase, domain 4"/>
    <property type="match status" value="1"/>
</dbReference>
<dbReference type="InterPro" id="IPR013797">
    <property type="entry name" value="Maltooligo_trehalose_synth_4"/>
</dbReference>
<dbReference type="EMBL" id="CP121194">
    <property type="protein sequence ID" value="XBH10828.1"/>
    <property type="molecule type" value="Genomic_DNA"/>
</dbReference>
<dbReference type="SUPFAM" id="SSF51445">
    <property type="entry name" value="(Trans)glycosidases"/>
    <property type="match status" value="1"/>
</dbReference>
<reference evidence="2" key="1">
    <citation type="submission" date="2023-03" db="EMBL/GenBank/DDBJ databases">
        <title>Edaphobacter sp.</title>
        <authorList>
            <person name="Huber K.J."/>
            <person name="Papendorf J."/>
            <person name="Pilke C."/>
            <person name="Bunk B."/>
            <person name="Sproeer C."/>
            <person name="Pester M."/>
        </authorList>
    </citation>
    <scope>NUCLEOTIDE SEQUENCE</scope>
    <source>
        <strain evidence="2">DSM 109919</strain>
        <strain evidence="3">DSM 109920</strain>
    </source>
</reference>
<dbReference type="InterPro" id="IPR006047">
    <property type="entry name" value="GH13_cat_dom"/>
</dbReference>
<feature type="domain" description="Glycosyl hydrolase family 13 catalytic" evidence="1">
    <location>
        <begin position="17"/>
        <end position="513"/>
    </location>
</feature>
<dbReference type="PANTHER" id="PTHR10357:SF216">
    <property type="entry name" value="MALTOOLIGOSYL TREHALOSE SYNTHASE-RELATED"/>
    <property type="match status" value="1"/>
</dbReference>
<dbReference type="GO" id="GO:0047470">
    <property type="term" value="F:(1,4)-alpha-D-glucan 1-alpha-D-glucosylmutase activity"/>
    <property type="evidence" value="ECO:0007669"/>
    <property type="project" value="TreeGrafter"/>
</dbReference>
<gene>
    <name evidence="2" type="primary">treY</name>
    <name evidence="2" type="ORF">P4G45_03620</name>
    <name evidence="3" type="ORF">P8936_03585</name>
</gene>
<dbReference type="Pfam" id="PF00128">
    <property type="entry name" value="Alpha-amylase"/>
    <property type="match status" value="1"/>
</dbReference>
<name>A0AAU7D0Y6_9BACT</name>
<dbReference type="EMBL" id="CP121195">
    <property type="protein sequence ID" value="XBH14256.1"/>
    <property type="molecule type" value="Genomic_DNA"/>
</dbReference>
<protein>
    <submittedName>
        <fullName evidence="2">Malto-oligosyltrehalose synthase</fullName>
    </submittedName>
</protein>
<dbReference type="RefSeq" id="WP_348268319.1">
    <property type="nucleotide sequence ID" value="NZ_CP121194.1"/>
</dbReference>
<dbReference type="InterPro" id="IPR017853">
    <property type="entry name" value="GH"/>
</dbReference>
<accession>A0AAU7D0Y6</accession>
<accession>A0AAU7DA53</accession>
<dbReference type="PANTHER" id="PTHR10357">
    <property type="entry name" value="ALPHA-AMYLASE FAMILY MEMBER"/>
    <property type="match status" value="1"/>
</dbReference>
<proteinExistence type="predicted"/>